<evidence type="ECO:0000313" key="1">
    <source>
        <dbReference type="EMBL" id="AMK16335.1"/>
    </source>
</evidence>
<reference evidence="1 2" key="1">
    <citation type="journal article" date="2016" name="Genome Announc.">
        <title>Draft Genome Sequence of the Rumen Methanogen Methanobrevibacter olleyae YLM1.</title>
        <authorList>
            <person name="Kelly W.J."/>
            <person name="Li D."/>
            <person name="Lambie S.C."/>
            <person name="Cox F."/>
            <person name="Attwood G.T."/>
            <person name="Altermann E."/>
            <person name="Leahy S.C."/>
        </authorList>
    </citation>
    <scope>NUCLEOTIDE SEQUENCE [LARGE SCALE GENOMIC DNA]</scope>
    <source>
        <strain evidence="1 2">YLM1</strain>
    </source>
</reference>
<evidence type="ECO:0000313" key="2">
    <source>
        <dbReference type="Proteomes" id="UP000066376"/>
    </source>
</evidence>
<dbReference type="Proteomes" id="UP000066376">
    <property type="component" value="Chromosome"/>
</dbReference>
<protein>
    <submittedName>
        <fullName evidence="1">Uncharacterized protein</fullName>
    </submittedName>
</protein>
<organism evidence="1 2">
    <name type="scientific">Methanobrevibacter olleyae</name>
    <dbReference type="NCBI Taxonomy" id="294671"/>
    <lineage>
        <taxon>Archaea</taxon>
        <taxon>Methanobacteriati</taxon>
        <taxon>Methanobacteriota</taxon>
        <taxon>Methanomada group</taxon>
        <taxon>Methanobacteria</taxon>
        <taxon>Methanobacteriales</taxon>
        <taxon>Methanobacteriaceae</taxon>
        <taxon>Methanobrevibacter</taxon>
    </lineage>
</organism>
<dbReference type="STRING" id="294671.YLM1_1780"/>
<dbReference type="KEGG" id="mol:YLM1_1780"/>
<accession>A0A126R3T9</accession>
<proteinExistence type="predicted"/>
<dbReference type="RefSeq" id="WP_067148751.1">
    <property type="nucleotide sequence ID" value="NZ_CP014265.1"/>
</dbReference>
<name>A0A126R3T9_METOL</name>
<keyword evidence="2" id="KW-1185">Reference proteome</keyword>
<dbReference type="EMBL" id="CP014265">
    <property type="protein sequence ID" value="AMK16335.1"/>
    <property type="molecule type" value="Genomic_DNA"/>
</dbReference>
<gene>
    <name evidence="1" type="ORF">YLM1_1780</name>
</gene>
<reference evidence="2" key="2">
    <citation type="submission" date="2016-02" db="EMBL/GenBank/DDBJ databases">
        <title>The draft genome sequence of the rumen methanogen Methanobrevibacter olleyae YLM1.</title>
        <authorList>
            <consortium name="New Zealand Agricultural Greenhouse Gas Research Centre/Pastoral Greenhouse Gas Research Consortium"/>
            <person name="Kelly W.J."/>
            <person name="Li D."/>
            <person name="Lambie S.C."/>
            <person name="Attwood G.T."/>
            <person name="Altermann E."/>
            <person name="Leahy S.C."/>
        </authorList>
    </citation>
    <scope>NUCLEOTIDE SEQUENCE [LARGE SCALE GENOMIC DNA]</scope>
    <source>
        <strain evidence="2">YLM1</strain>
    </source>
</reference>
<sequence>MTDDSFYSNLLRATDNTADITFEKYGTITKISEDGSCSVKEEDTSLEHSNVLILNKIPIMLGDKVVIGFVDNSIYNPVLLGNVSRSIFINSYSKEELDNLLLGKADSLHNHVKEDITNFNHTHPVNEVTNLNNYRQYNLVSNNYNPVIDSSIILTCTVTDILGNPVPNESVVLYKNGSSLGNNITNTKNIKKH</sequence>
<dbReference type="PATRIC" id="fig|294671.3.peg.1850"/>
<dbReference type="AlphaFoldDB" id="A0A126R3T9"/>
<dbReference type="GeneID" id="28490089"/>